<dbReference type="Gene3D" id="3.40.1390.20">
    <property type="entry name" value="HprK N-terminal domain-like"/>
    <property type="match status" value="1"/>
</dbReference>
<dbReference type="AlphaFoldDB" id="A0A140LA23"/>
<evidence type="ECO:0000313" key="3">
    <source>
        <dbReference type="Proteomes" id="UP000070427"/>
    </source>
</evidence>
<dbReference type="SUPFAM" id="SSF75138">
    <property type="entry name" value="HprK N-terminal domain-like"/>
    <property type="match status" value="1"/>
</dbReference>
<protein>
    <recommendedName>
        <fullName evidence="1">DRTGG domain-containing protein</fullName>
    </recommendedName>
</protein>
<name>A0A140LA23_9FIRM</name>
<keyword evidence="3" id="KW-1185">Reference proteome</keyword>
<gene>
    <name evidence="2" type="ORF">AN618_11260</name>
</gene>
<organism evidence="2 3">
    <name type="scientific">Fervidicola ferrireducens</name>
    <dbReference type="NCBI Taxonomy" id="520764"/>
    <lineage>
        <taxon>Bacteria</taxon>
        <taxon>Bacillati</taxon>
        <taxon>Bacillota</taxon>
        <taxon>Clostridia</taxon>
        <taxon>Thermosediminibacterales</taxon>
        <taxon>Thermosediminibacteraceae</taxon>
        <taxon>Fervidicola</taxon>
    </lineage>
</organism>
<comment type="caution">
    <text evidence="2">The sequence shown here is derived from an EMBL/GenBank/DDBJ whole genome shotgun (WGS) entry which is preliminary data.</text>
</comment>
<dbReference type="Pfam" id="PF07085">
    <property type="entry name" value="DRTGG"/>
    <property type="match status" value="1"/>
</dbReference>
<dbReference type="InterPro" id="IPR010766">
    <property type="entry name" value="DRTGG"/>
</dbReference>
<reference evidence="2 3" key="1">
    <citation type="submission" date="2015-12" db="EMBL/GenBank/DDBJ databases">
        <title>Draft genome sequnece of Fervidicola ferrireducens strain Y170.</title>
        <authorList>
            <person name="Patel B.K."/>
        </authorList>
    </citation>
    <scope>NUCLEOTIDE SEQUENCE [LARGE SCALE GENOMIC DNA]</scope>
    <source>
        <strain evidence="2 3">Y170</strain>
    </source>
</reference>
<accession>A0A140LA23</accession>
<dbReference type="RefSeq" id="WP_066353019.1">
    <property type="nucleotide sequence ID" value="NZ_LOED01000011.1"/>
</dbReference>
<dbReference type="InterPro" id="IPR028979">
    <property type="entry name" value="Ser_kin/Pase_Hpr-like_N_sf"/>
</dbReference>
<evidence type="ECO:0000313" key="2">
    <source>
        <dbReference type="EMBL" id="KXG77398.1"/>
    </source>
</evidence>
<sequence length="116" mass="12680">MTLEEIRRELSLNLVTKGTNLERVVAGAYASDLLSWVMGHAAENQVWITVQSHPNIVAVAALLGLAGIIVAEGVEIEENTVKKAEEENIPIFSTKRPVFEICGILYNVLSRSMGKC</sequence>
<feature type="domain" description="DRTGG" evidence="1">
    <location>
        <begin position="16"/>
        <end position="101"/>
    </location>
</feature>
<dbReference type="OrthoDB" id="9800356at2"/>
<dbReference type="InParanoid" id="A0A140LA23"/>
<evidence type="ECO:0000259" key="1">
    <source>
        <dbReference type="Pfam" id="PF07085"/>
    </source>
</evidence>
<dbReference type="Proteomes" id="UP000070427">
    <property type="component" value="Unassembled WGS sequence"/>
</dbReference>
<proteinExistence type="predicted"/>
<dbReference type="EMBL" id="LOED01000011">
    <property type="protein sequence ID" value="KXG77398.1"/>
    <property type="molecule type" value="Genomic_DNA"/>
</dbReference>
<dbReference type="STRING" id="520764.AN618_11260"/>